<organism evidence="9 10">
    <name type="scientific">Arcicella gelida</name>
    <dbReference type="NCBI Taxonomy" id="2984195"/>
    <lineage>
        <taxon>Bacteria</taxon>
        <taxon>Pseudomonadati</taxon>
        <taxon>Bacteroidota</taxon>
        <taxon>Cytophagia</taxon>
        <taxon>Cytophagales</taxon>
        <taxon>Flectobacillaceae</taxon>
        <taxon>Arcicella</taxon>
    </lineage>
</organism>
<keyword evidence="4 5" id="KW-0413">Isomerase</keyword>
<dbReference type="SUPFAM" id="SSF54534">
    <property type="entry name" value="FKBP-like"/>
    <property type="match status" value="2"/>
</dbReference>
<dbReference type="Pfam" id="PF00254">
    <property type="entry name" value="FKBP_C"/>
    <property type="match status" value="1"/>
</dbReference>
<evidence type="ECO:0000256" key="4">
    <source>
        <dbReference type="ARBA" id="ARBA00023235"/>
    </source>
</evidence>
<keyword evidence="10" id="KW-1185">Reference proteome</keyword>
<evidence type="ECO:0000313" key="10">
    <source>
        <dbReference type="Proteomes" id="UP001303899"/>
    </source>
</evidence>
<evidence type="ECO:0000313" key="9">
    <source>
        <dbReference type="EMBL" id="MEA5402228.1"/>
    </source>
</evidence>
<evidence type="ECO:0000256" key="5">
    <source>
        <dbReference type="PROSITE-ProRule" id="PRU00277"/>
    </source>
</evidence>
<evidence type="ECO:0000259" key="8">
    <source>
        <dbReference type="PROSITE" id="PS50059"/>
    </source>
</evidence>
<evidence type="ECO:0000256" key="3">
    <source>
        <dbReference type="ARBA" id="ARBA00023110"/>
    </source>
</evidence>
<dbReference type="PANTHER" id="PTHR43811">
    <property type="entry name" value="FKBP-TYPE PEPTIDYL-PROLYL CIS-TRANS ISOMERASE FKPA"/>
    <property type="match status" value="1"/>
</dbReference>
<evidence type="ECO:0000256" key="7">
    <source>
        <dbReference type="SAM" id="SignalP"/>
    </source>
</evidence>
<dbReference type="Proteomes" id="UP001303899">
    <property type="component" value="Unassembled WGS sequence"/>
</dbReference>
<dbReference type="RefSeq" id="WP_323326558.1">
    <property type="nucleotide sequence ID" value="NZ_JAYGIL010000004.1"/>
</dbReference>
<evidence type="ECO:0000256" key="1">
    <source>
        <dbReference type="ARBA" id="ARBA00000971"/>
    </source>
</evidence>
<feature type="domain" description="PPIase FKBP-type" evidence="8">
    <location>
        <begin position="203"/>
        <end position="296"/>
    </location>
</feature>
<gene>
    <name evidence="9" type="ORF">VB776_04855</name>
</gene>
<reference evidence="9 10" key="1">
    <citation type="submission" date="2023-12" db="EMBL/GenBank/DDBJ databases">
        <title>Novel species of the genus Arcicella isolated from rivers.</title>
        <authorList>
            <person name="Lu H."/>
        </authorList>
    </citation>
    <scope>NUCLEOTIDE SEQUENCE [LARGE SCALE GENOMIC DNA]</scope>
    <source>
        <strain evidence="9 10">DC2W</strain>
    </source>
</reference>
<protein>
    <recommendedName>
        <fullName evidence="6">Peptidyl-prolyl cis-trans isomerase</fullName>
        <ecNumber evidence="6">5.2.1.8</ecNumber>
    </recommendedName>
</protein>
<dbReference type="PROSITE" id="PS50059">
    <property type="entry name" value="FKBP_PPIASE"/>
    <property type="match status" value="1"/>
</dbReference>
<comment type="catalytic activity">
    <reaction evidence="1 5 6">
        <text>[protein]-peptidylproline (omega=180) = [protein]-peptidylproline (omega=0)</text>
        <dbReference type="Rhea" id="RHEA:16237"/>
        <dbReference type="Rhea" id="RHEA-COMP:10747"/>
        <dbReference type="Rhea" id="RHEA-COMP:10748"/>
        <dbReference type="ChEBI" id="CHEBI:83833"/>
        <dbReference type="ChEBI" id="CHEBI:83834"/>
        <dbReference type="EC" id="5.2.1.8"/>
    </reaction>
</comment>
<feature type="signal peptide" evidence="7">
    <location>
        <begin position="1"/>
        <end position="29"/>
    </location>
</feature>
<name>A0ABU5S1Q1_9BACT</name>
<keyword evidence="3 5" id="KW-0697">Rotamase</keyword>
<accession>A0ABU5S1Q1</accession>
<comment type="similarity">
    <text evidence="2 6">Belongs to the FKBP-type PPIase family.</text>
</comment>
<dbReference type="PANTHER" id="PTHR43811:SF19">
    <property type="entry name" value="39 KDA FK506-BINDING NUCLEAR PROTEIN"/>
    <property type="match status" value="1"/>
</dbReference>
<feature type="chain" id="PRO_5045491800" description="Peptidyl-prolyl cis-trans isomerase" evidence="7">
    <location>
        <begin position="30"/>
        <end position="298"/>
    </location>
</feature>
<dbReference type="GO" id="GO:0003755">
    <property type="term" value="F:peptidyl-prolyl cis-trans isomerase activity"/>
    <property type="evidence" value="ECO:0007669"/>
    <property type="project" value="UniProtKB-EC"/>
</dbReference>
<sequence length="298" mass="32594">MMKFKLLNLLVFGAVVSLLSSCLSSVVLEENVIDQQNETQIQQYISSKGLTMQKAGNGVYYTITQSNASGRQMLLGDTIRLHYVITRLDGVKIDSSSVLTDKPFTFYHNGVNTNIFLKFLSLLHEGEKGTFILPSRLVGGGVAFPNLAANQPVRCDISYFYTFGEEADIDHYIAKNNITVTEKTTEGVRYIKTRDGSADLIAGKVAKIKYTGKFLNGEIFDTNLNTTDSLSLTVGSTAASFVTGFMIGANKMKLGEKATIIFRSALGYGATGDSRDGGRIPPYTPLIFELEIVAMKDQ</sequence>
<dbReference type="InterPro" id="IPR001179">
    <property type="entry name" value="PPIase_FKBP_dom"/>
</dbReference>
<evidence type="ECO:0000256" key="2">
    <source>
        <dbReference type="ARBA" id="ARBA00006577"/>
    </source>
</evidence>
<dbReference type="EC" id="5.2.1.8" evidence="6"/>
<dbReference type="PROSITE" id="PS51257">
    <property type="entry name" value="PROKAR_LIPOPROTEIN"/>
    <property type="match status" value="1"/>
</dbReference>
<comment type="caution">
    <text evidence="9">The sequence shown here is derived from an EMBL/GenBank/DDBJ whole genome shotgun (WGS) entry which is preliminary data.</text>
</comment>
<dbReference type="InterPro" id="IPR046357">
    <property type="entry name" value="PPIase_dom_sf"/>
</dbReference>
<evidence type="ECO:0000256" key="6">
    <source>
        <dbReference type="RuleBase" id="RU003915"/>
    </source>
</evidence>
<dbReference type="EMBL" id="JAYGIL010000004">
    <property type="protein sequence ID" value="MEA5402228.1"/>
    <property type="molecule type" value="Genomic_DNA"/>
</dbReference>
<dbReference type="Gene3D" id="3.10.50.40">
    <property type="match status" value="2"/>
</dbReference>
<keyword evidence="7" id="KW-0732">Signal</keyword>
<proteinExistence type="inferred from homology"/>